<name>A0ABD6CEP9_9EURY</name>
<dbReference type="Proteomes" id="UP001597119">
    <property type="component" value="Unassembled WGS sequence"/>
</dbReference>
<gene>
    <name evidence="2" type="ORF">ACFR9U_13720</name>
</gene>
<keyword evidence="1" id="KW-0472">Membrane</keyword>
<dbReference type="EMBL" id="JBHUDJ010000006">
    <property type="protein sequence ID" value="MFD1588040.1"/>
    <property type="molecule type" value="Genomic_DNA"/>
</dbReference>
<comment type="caution">
    <text evidence="2">The sequence shown here is derived from an EMBL/GenBank/DDBJ whole genome shotgun (WGS) entry which is preliminary data.</text>
</comment>
<dbReference type="Gene3D" id="2.50.20.10">
    <property type="entry name" value="Lipoprotein localisation LolA/LolB/LppX"/>
    <property type="match status" value="1"/>
</dbReference>
<dbReference type="SUPFAM" id="SSF89392">
    <property type="entry name" value="Prokaryotic lipoproteins and lipoprotein localization factors"/>
    <property type="match status" value="1"/>
</dbReference>
<keyword evidence="1" id="KW-0812">Transmembrane</keyword>
<evidence type="ECO:0000313" key="3">
    <source>
        <dbReference type="Proteomes" id="UP001597119"/>
    </source>
</evidence>
<evidence type="ECO:0000256" key="1">
    <source>
        <dbReference type="SAM" id="Phobius"/>
    </source>
</evidence>
<accession>A0ABD6CEP9</accession>
<keyword evidence="2" id="KW-0449">Lipoprotein</keyword>
<feature type="transmembrane region" description="Helical" evidence="1">
    <location>
        <begin position="12"/>
        <end position="33"/>
    </location>
</feature>
<dbReference type="InterPro" id="IPR052944">
    <property type="entry name" value="Sporulation_related"/>
</dbReference>
<proteinExistence type="predicted"/>
<reference evidence="2 3" key="1">
    <citation type="journal article" date="2019" name="Int. J. Syst. Evol. Microbiol.">
        <title>The Global Catalogue of Microorganisms (GCM) 10K type strain sequencing project: providing services to taxonomists for standard genome sequencing and annotation.</title>
        <authorList>
            <consortium name="The Broad Institute Genomics Platform"/>
            <consortium name="The Broad Institute Genome Sequencing Center for Infectious Disease"/>
            <person name="Wu L."/>
            <person name="Ma J."/>
        </authorList>
    </citation>
    <scope>NUCLEOTIDE SEQUENCE [LARGE SCALE GENOMIC DNA]</scope>
    <source>
        <strain evidence="2 3">CGMCC 1.12125</strain>
    </source>
</reference>
<evidence type="ECO:0000313" key="2">
    <source>
        <dbReference type="EMBL" id="MFD1588040.1"/>
    </source>
</evidence>
<keyword evidence="3" id="KW-1185">Reference proteome</keyword>
<dbReference type="AlphaFoldDB" id="A0ABD6CEP9"/>
<dbReference type="PANTHER" id="PTHR37507">
    <property type="entry name" value="SPORULATION PROTEIN YDCC"/>
    <property type="match status" value="1"/>
</dbReference>
<dbReference type="RefSeq" id="WP_247380139.1">
    <property type="nucleotide sequence ID" value="NZ_JALLGV010000008.1"/>
</dbReference>
<protein>
    <submittedName>
        <fullName evidence="2">Outer membrane lipoprotein carrier protein LolA</fullName>
    </submittedName>
</protein>
<keyword evidence="1" id="KW-1133">Transmembrane helix</keyword>
<dbReference type="InterPro" id="IPR029046">
    <property type="entry name" value="LolA/LolB/LppX"/>
</dbReference>
<sequence>MHPDTVSPSAVLKAVVVVGVLAGAAIAFVPLGAETAPNQSRFGDHAATQVATIDGIDATVVTVIERENGTSRSVERVQLRPATGEFRAVLVSSTEHRWDRRVSNGSHLWLYDRDENEVDRIDLSPRADANGTSVRRLQRLLERLDRTRAPATPATTPTPGIQPLPAVPSAGTSGASVARGGALDATYVSNETVAGRATYLVQLQSNSSSDAAMVTNYTQRLWLDAEYFYPLKRQTSWRRGGDRTQITTTYRNVTFNPGLDDEAFRFDPPADATVDASGGHYQETYGSLSALQRAASTSVPVPDVPKGFELAYTSRTTIPGRVKSVGLRYVNATASLAISKSNLTWYEPETTNDSVSIDGRTGEFRNLGPKQVVSWSCDGWRYSVTGRGLRKPLLIDVAESVTCE</sequence>
<organism evidence="2 3">
    <name type="scientific">Halorientalis brevis</name>
    <dbReference type="NCBI Taxonomy" id="1126241"/>
    <lineage>
        <taxon>Archaea</taxon>
        <taxon>Methanobacteriati</taxon>
        <taxon>Methanobacteriota</taxon>
        <taxon>Stenosarchaea group</taxon>
        <taxon>Halobacteria</taxon>
        <taxon>Halobacteriales</taxon>
        <taxon>Haloarculaceae</taxon>
        <taxon>Halorientalis</taxon>
    </lineage>
</organism>
<dbReference type="PANTHER" id="PTHR37507:SF2">
    <property type="entry name" value="SPORULATION PROTEIN YDCC"/>
    <property type="match status" value="1"/>
</dbReference>